<organism evidence="1 2">
    <name type="scientific">Kouleothrix aurantiaca</name>
    <dbReference type="NCBI Taxonomy" id="186479"/>
    <lineage>
        <taxon>Bacteria</taxon>
        <taxon>Bacillati</taxon>
        <taxon>Chloroflexota</taxon>
        <taxon>Chloroflexia</taxon>
        <taxon>Chloroflexales</taxon>
        <taxon>Roseiflexineae</taxon>
        <taxon>Roseiflexaceae</taxon>
        <taxon>Kouleothrix</taxon>
    </lineage>
</organism>
<dbReference type="AlphaFoldDB" id="A0A0P9HAB3"/>
<keyword evidence="2" id="KW-1185">Reference proteome</keyword>
<dbReference type="Proteomes" id="UP000050509">
    <property type="component" value="Unassembled WGS sequence"/>
</dbReference>
<accession>A0A0P9HAB3</accession>
<protein>
    <submittedName>
        <fullName evidence="1">Uncharacterized protein</fullName>
    </submittedName>
</protein>
<name>A0A0P9HAB3_9CHLR</name>
<evidence type="ECO:0000313" key="1">
    <source>
        <dbReference type="EMBL" id="KPV51258.1"/>
    </source>
</evidence>
<gene>
    <name evidence="1" type="ORF">SE17_22250</name>
</gene>
<evidence type="ECO:0000313" key="2">
    <source>
        <dbReference type="Proteomes" id="UP000050509"/>
    </source>
</evidence>
<comment type="caution">
    <text evidence="1">The sequence shown here is derived from an EMBL/GenBank/DDBJ whole genome shotgun (WGS) entry which is preliminary data.</text>
</comment>
<proteinExistence type="predicted"/>
<dbReference type="EMBL" id="LJCR01000995">
    <property type="protein sequence ID" value="KPV51258.1"/>
    <property type="molecule type" value="Genomic_DNA"/>
</dbReference>
<reference evidence="1 2" key="1">
    <citation type="submission" date="2015-09" db="EMBL/GenBank/DDBJ databases">
        <title>Draft genome sequence of Kouleothrix aurantiaca JCM 19913.</title>
        <authorList>
            <person name="Hemp J."/>
        </authorList>
    </citation>
    <scope>NUCLEOTIDE SEQUENCE [LARGE SCALE GENOMIC DNA]</scope>
    <source>
        <strain evidence="1 2">COM-B</strain>
    </source>
</reference>
<sequence length="81" mass="8963">MAKHQKVQVVVGTRFAEDSPNGLRFSGAAAINGNHIVAEIGAEKRTISLDAKRRPLQARVGRQFLQVLSTILCDFFRTHAF</sequence>